<keyword evidence="3 6" id="KW-0812">Transmembrane</keyword>
<evidence type="ECO:0008006" key="9">
    <source>
        <dbReference type="Google" id="ProtNLM"/>
    </source>
</evidence>
<dbReference type="Proteomes" id="UP001648503">
    <property type="component" value="Unassembled WGS sequence"/>
</dbReference>
<dbReference type="PANTHER" id="PTHR10383">
    <property type="entry name" value="SERINE INCORPORATOR"/>
    <property type="match status" value="1"/>
</dbReference>
<accession>A0ABQ8FFE3</accession>
<feature type="transmembrane region" description="Helical" evidence="6">
    <location>
        <begin position="192"/>
        <end position="217"/>
    </location>
</feature>
<feature type="transmembrane region" description="Helical" evidence="6">
    <location>
        <begin position="223"/>
        <end position="244"/>
    </location>
</feature>
<feature type="transmembrane region" description="Helical" evidence="6">
    <location>
        <begin position="127"/>
        <end position="151"/>
    </location>
</feature>
<reference evidence="7 8" key="1">
    <citation type="submission" date="2021-02" db="EMBL/GenBank/DDBJ databases">
        <title>Variation within the Batrachochytrium salamandrivorans European outbreak.</title>
        <authorList>
            <person name="Kelly M."/>
            <person name="Pasmans F."/>
            <person name="Shea T.P."/>
            <person name="Munoz J.F."/>
            <person name="Carranza S."/>
            <person name="Cuomo C.A."/>
            <person name="Martel A."/>
        </authorList>
    </citation>
    <scope>NUCLEOTIDE SEQUENCE [LARGE SCALE GENOMIC DNA]</scope>
    <source>
        <strain evidence="7 8">AMFP18/2</strain>
    </source>
</reference>
<feature type="transmembrane region" description="Helical" evidence="6">
    <location>
        <begin position="256"/>
        <end position="276"/>
    </location>
</feature>
<sequence>MGGIISSLVTSTACCFGQAALSCCCANICGATSSIASRVGYSVMFLATAGLSWLMLTDWAGKKLRDVSYGYLDLECPQGQCYGVLAVYRICLATSLFHMIMASLMYNVKSSRDWRAHIQNGYWAWKVMAWAVLIVTAFFIPNGFVMGWGAYINMPGAALFILVQVVLLVDFAYTFSETLLGWWEEYEDKRYLALLVFITFGSYVISLISVILMYLWFGTPGCQLNQFFISFNMILCVITSVLSATPRIQEATPKSGLAQASMITLYSTYLVASALASMPETTTENGESTCRPSLTSLDNTQTTTLILGTIFTFLALAYSATRAATQPHLMGAGIDGDGSSGSSHLYAAVESGAVPASALDYDHDSGHDDSHTGGYRPPVDDEVDSVRYSYTLFHLIFMLASMYLAMLLTNWDTVTITKDDLAVVGKSLASAWVKIASGWLVLAVYAWTLVAPIVLPDRNWD</sequence>
<protein>
    <recommendedName>
        <fullName evidence="9">TMS membrane protein/tumor differentially expressed protein</fullName>
    </recommendedName>
</protein>
<comment type="subcellular location">
    <subcellularLocation>
        <location evidence="1">Membrane</location>
        <topology evidence="1">Multi-pass membrane protein</topology>
    </subcellularLocation>
</comment>
<feature type="transmembrane region" description="Helical" evidence="6">
    <location>
        <begin position="392"/>
        <end position="411"/>
    </location>
</feature>
<evidence type="ECO:0000256" key="3">
    <source>
        <dbReference type="ARBA" id="ARBA00022692"/>
    </source>
</evidence>
<feature type="transmembrane region" description="Helical" evidence="6">
    <location>
        <begin position="431"/>
        <end position="455"/>
    </location>
</feature>
<organism evidence="7 8">
    <name type="scientific">Batrachochytrium salamandrivorans</name>
    <dbReference type="NCBI Taxonomy" id="1357716"/>
    <lineage>
        <taxon>Eukaryota</taxon>
        <taxon>Fungi</taxon>
        <taxon>Fungi incertae sedis</taxon>
        <taxon>Chytridiomycota</taxon>
        <taxon>Chytridiomycota incertae sedis</taxon>
        <taxon>Chytridiomycetes</taxon>
        <taxon>Rhizophydiales</taxon>
        <taxon>Rhizophydiales incertae sedis</taxon>
        <taxon>Batrachochytrium</taxon>
    </lineage>
</organism>
<dbReference type="PANTHER" id="PTHR10383:SF9">
    <property type="entry name" value="SERINE INCORPORATOR, ISOFORM F"/>
    <property type="match status" value="1"/>
</dbReference>
<feature type="transmembrane region" description="Helical" evidence="6">
    <location>
        <begin position="86"/>
        <end position="106"/>
    </location>
</feature>
<keyword evidence="5 6" id="KW-0472">Membrane</keyword>
<comment type="similarity">
    <text evidence="2">Belongs to the TDE1 family.</text>
</comment>
<keyword evidence="8" id="KW-1185">Reference proteome</keyword>
<feature type="transmembrane region" description="Helical" evidence="6">
    <location>
        <begin position="302"/>
        <end position="320"/>
    </location>
</feature>
<evidence type="ECO:0000313" key="8">
    <source>
        <dbReference type="Proteomes" id="UP001648503"/>
    </source>
</evidence>
<evidence type="ECO:0000256" key="1">
    <source>
        <dbReference type="ARBA" id="ARBA00004141"/>
    </source>
</evidence>
<evidence type="ECO:0000256" key="4">
    <source>
        <dbReference type="ARBA" id="ARBA00022989"/>
    </source>
</evidence>
<dbReference type="InterPro" id="IPR005016">
    <property type="entry name" value="TDE1/TMS"/>
</dbReference>
<dbReference type="Pfam" id="PF03348">
    <property type="entry name" value="Serinc"/>
    <property type="match status" value="1"/>
</dbReference>
<evidence type="ECO:0000256" key="6">
    <source>
        <dbReference type="SAM" id="Phobius"/>
    </source>
</evidence>
<evidence type="ECO:0000256" key="5">
    <source>
        <dbReference type="ARBA" id="ARBA00023136"/>
    </source>
</evidence>
<dbReference type="EMBL" id="JAFCIX010000145">
    <property type="protein sequence ID" value="KAH6597363.1"/>
    <property type="molecule type" value="Genomic_DNA"/>
</dbReference>
<feature type="transmembrane region" description="Helical" evidence="6">
    <location>
        <begin position="39"/>
        <end position="56"/>
    </location>
</feature>
<keyword evidence="4 6" id="KW-1133">Transmembrane helix</keyword>
<evidence type="ECO:0000256" key="2">
    <source>
        <dbReference type="ARBA" id="ARBA00006665"/>
    </source>
</evidence>
<gene>
    <name evidence="7" type="ORF">BASA50_004505</name>
</gene>
<proteinExistence type="inferred from homology"/>
<name>A0ABQ8FFE3_9FUNG</name>
<feature type="transmembrane region" description="Helical" evidence="6">
    <location>
        <begin position="157"/>
        <end position="180"/>
    </location>
</feature>
<evidence type="ECO:0000313" key="7">
    <source>
        <dbReference type="EMBL" id="KAH6597363.1"/>
    </source>
</evidence>
<comment type="caution">
    <text evidence="7">The sequence shown here is derived from an EMBL/GenBank/DDBJ whole genome shotgun (WGS) entry which is preliminary data.</text>
</comment>